<evidence type="ECO:0000313" key="8">
    <source>
        <dbReference type="EMBL" id="CAK9171018.1"/>
    </source>
</evidence>
<dbReference type="EMBL" id="CAUOFW020006046">
    <property type="protein sequence ID" value="CAK9172676.1"/>
    <property type="molecule type" value="Genomic_DNA"/>
</dbReference>
<organism evidence="9 10">
    <name type="scientific">Ilex paraguariensis</name>
    <name type="common">yerba mate</name>
    <dbReference type="NCBI Taxonomy" id="185542"/>
    <lineage>
        <taxon>Eukaryota</taxon>
        <taxon>Viridiplantae</taxon>
        <taxon>Streptophyta</taxon>
        <taxon>Embryophyta</taxon>
        <taxon>Tracheophyta</taxon>
        <taxon>Spermatophyta</taxon>
        <taxon>Magnoliopsida</taxon>
        <taxon>eudicotyledons</taxon>
        <taxon>Gunneridae</taxon>
        <taxon>Pentapetalae</taxon>
        <taxon>asterids</taxon>
        <taxon>campanulids</taxon>
        <taxon>Aquifoliales</taxon>
        <taxon>Aquifoliaceae</taxon>
        <taxon>Ilex</taxon>
    </lineage>
</organism>
<dbReference type="PANTHER" id="PTHR11527">
    <property type="entry name" value="HEAT-SHOCK PROTEIN 20 FAMILY MEMBER"/>
    <property type="match status" value="1"/>
</dbReference>
<feature type="domain" description="SHSP" evidence="7">
    <location>
        <begin position="47"/>
        <end position="161"/>
    </location>
</feature>
<dbReference type="Gene3D" id="2.60.40.790">
    <property type="match status" value="1"/>
</dbReference>
<evidence type="ECO:0000256" key="3">
    <source>
        <dbReference type="ARBA" id="ARBA00023016"/>
    </source>
</evidence>
<sequence length="199" mass="22202">MDLALRDVGFDASMIAAIHDMLDFATDDTGFERDQRPYQPSRAYVRDNKAMRNTPADVVEYTNAYHFIVDMPGVKGDQIKVQVEDNTLVVSGERRREKEHKDGASFISMERRHGKLMKKFVLPEDANKDAISAFYQDGVLTVVVEKLPPPEAKKPKTIEVKIGSHLPQGQETPGQEGRTGSDEAQAQEAQTLGQEVRTG</sequence>
<accession>A0ABC8TUW4</accession>
<dbReference type="FunFam" id="2.60.40.790:FF:000010">
    <property type="entry name" value="17.3 kDa class II heat shock protein-like"/>
    <property type="match status" value="1"/>
</dbReference>
<dbReference type="SUPFAM" id="SSF49764">
    <property type="entry name" value="HSP20-like chaperones"/>
    <property type="match status" value="1"/>
</dbReference>
<dbReference type="Pfam" id="PF00011">
    <property type="entry name" value="HSP20"/>
    <property type="match status" value="1"/>
</dbReference>
<gene>
    <name evidence="8" type="ORF">ILEXP_LOCUS40546</name>
    <name evidence="9" type="ORF">ILEXP_LOCUS42346</name>
</gene>
<evidence type="ECO:0000256" key="1">
    <source>
        <dbReference type="ARBA" id="ARBA00004496"/>
    </source>
</evidence>
<keyword evidence="2" id="KW-0963">Cytoplasm</keyword>
<dbReference type="EMBL" id="CAUOFW020005634">
    <property type="protein sequence ID" value="CAK9171018.1"/>
    <property type="molecule type" value="Genomic_DNA"/>
</dbReference>
<comment type="similarity">
    <text evidence="4 5">Belongs to the small heat shock protein (HSP20) family.</text>
</comment>
<keyword evidence="10" id="KW-1185">Reference proteome</keyword>
<proteinExistence type="inferred from homology"/>
<dbReference type="GO" id="GO:0005737">
    <property type="term" value="C:cytoplasm"/>
    <property type="evidence" value="ECO:0007669"/>
    <property type="project" value="UniProtKB-SubCell"/>
</dbReference>
<dbReference type="AlphaFoldDB" id="A0ABC8TUW4"/>
<evidence type="ECO:0000256" key="6">
    <source>
        <dbReference type="SAM" id="MobiDB-lite"/>
    </source>
</evidence>
<dbReference type="Proteomes" id="UP001642360">
    <property type="component" value="Unassembled WGS sequence"/>
</dbReference>
<evidence type="ECO:0000256" key="4">
    <source>
        <dbReference type="PROSITE-ProRule" id="PRU00285"/>
    </source>
</evidence>
<evidence type="ECO:0000259" key="7">
    <source>
        <dbReference type="PROSITE" id="PS01031"/>
    </source>
</evidence>
<comment type="subcellular location">
    <subcellularLocation>
        <location evidence="1">Cytoplasm</location>
    </subcellularLocation>
</comment>
<feature type="region of interest" description="Disordered" evidence="6">
    <location>
        <begin position="150"/>
        <end position="199"/>
    </location>
</feature>
<dbReference type="InterPro" id="IPR008978">
    <property type="entry name" value="HSP20-like_chaperone"/>
</dbReference>
<dbReference type="PROSITE" id="PS01031">
    <property type="entry name" value="SHSP"/>
    <property type="match status" value="1"/>
</dbReference>
<feature type="compositionally biased region" description="Polar residues" evidence="6">
    <location>
        <begin position="182"/>
        <end position="193"/>
    </location>
</feature>
<evidence type="ECO:0000313" key="10">
    <source>
        <dbReference type="Proteomes" id="UP001642360"/>
    </source>
</evidence>
<protein>
    <recommendedName>
        <fullName evidence="7">SHSP domain-containing protein</fullName>
    </recommendedName>
</protein>
<keyword evidence="3" id="KW-0346">Stress response</keyword>
<name>A0ABC8TUW4_9AQUA</name>
<dbReference type="InterPro" id="IPR031107">
    <property type="entry name" value="Small_HSP"/>
</dbReference>
<dbReference type="GO" id="GO:0006950">
    <property type="term" value="P:response to stress"/>
    <property type="evidence" value="ECO:0007669"/>
    <property type="project" value="UniProtKB-ARBA"/>
</dbReference>
<reference evidence="9 10" key="1">
    <citation type="submission" date="2024-02" db="EMBL/GenBank/DDBJ databases">
        <authorList>
            <person name="Vignale AGUSTIN F."/>
            <person name="Sosa J E."/>
            <person name="Modenutti C."/>
        </authorList>
    </citation>
    <scope>NUCLEOTIDE SEQUENCE [LARGE SCALE GENOMIC DNA]</scope>
</reference>
<evidence type="ECO:0000313" key="9">
    <source>
        <dbReference type="EMBL" id="CAK9172676.1"/>
    </source>
</evidence>
<dbReference type="CDD" id="cd06464">
    <property type="entry name" value="ACD_sHsps-like"/>
    <property type="match status" value="1"/>
</dbReference>
<evidence type="ECO:0000256" key="2">
    <source>
        <dbReference type="ARBA" id="ARBA00022490"/>
    </source>
</evidence>
<dbReference type="InterPro" id="IPR002068">
    <property type="entry name" value="A-crystallin/Hsp20_dom"/>
</dbReference>
<evidence type="ECO:0000256" key="5">
    <source>
        <dbReference type="RuleBase" id="RU003616"/>
    </source>
</evidence>
<comment type="caution">
    <text evidence="9">The sequence shown here is derived from an EMBL/GenBank/DDBJ whole genome shotgun (WGS) entry which is preliminary data.</text>
</comment>